<evidence type="ECO:0008006" key="3">
    <source>
        <dbReference type="Google" id="ProtNLM"/>
    </source>
</evidence>
<dbReference type="GO" id="GO:0003824">
    <property type="term" value="F:catalytic activity"/>
    <property type="evidence" value="ECO:0007669"/>
    <property type="project" value="InterPro"/>
</dbReference>
<dbReference type="InterPro" id="IPR016193">
    <property type="entry name" value="Cytidine_deaminase-like"/>
</dbReference>
<organism evidence="1 2">
    <name type="scientific">Papillibacter cinnamivorans DSM 12816</name>
    <dbReference type="NCBI Taxonomy" id="1122930"/>
    <lineage>
        <taxon>Bacteria</taxon>
        <taxon>Bacillati</taxon>
        <taxon>Bacillota</taxon>
        <taxon>Clostridia</taxon>
        <taxon>Eubacteriales</taxon>
        <taxon>Oscillospiraceae</taxon>
        <taxon>Papillibacter</taxon>
    </lineage>
</organism>
<dbReference type="Pfam" id="PF08973">
    <property type="entry name" value="TM1506"/>
    <property type="match status" value="1"/>
</dbReference>
<evidence type="ECO:0000313" key="1">
    <source>
        <dbReference type="EMBL" id="SMC85734.1"/>
    </source>
</evidence>
<keyword evidence="2" id="KW-1185">Reference proteome</keyword>
<dbReference type="RefSeq" id="WP_084235489.1">
    <property type="nucleotide sequence ID" value="NZ_FWXW01000010.1"/>
</dbReference>
<dbReference type="Gene3D" id="3.40.140.30">
    <property type="entry name" value="Hypothetical protein TM1506"/>
    <property type="match status" value="1"/>
</dbReference>
<protein>
    <recommendedName>
        <fullName evidence="3">DUF1893 domain-containing protein</fullName>
    </recommendedName>
</protein>
<name>A0A1W2CL67_9FIRM</name>
<dbReference type="AlphaFoldDB" id="A0A1W2CL67"/>
<reference evidence="1 2" key="1">
    <citation type="submission" date="2017-04" db="EMBL/GenBank/DDBJ databases">
        <authorList>
            <person name="Afonso C.L."/>
            <person name="Miller P.J."/>
            <person name="Scott M.A."/>
            <person name="Spackman E."/>
            <person name="Goraichik I."/>
            <person name="Dimitrov K.M."/>
            <person name="Suarez D.L."/>
            <person name="Swayne D.E."/>
        </authorList>
    </citation>
    <scope>NUCLEOTIDE SEQUENCE [LARGE SCALE GENOMIC DNA]</scope>
    <source>
        <strain evidence="1 2">DSM 12816</strain>
    </source>
</reference>
<sequence length="146" mass="15496">MRDIDKAKQLLSQGGYTCVLCRGGTVYTSTLRGVTPVVEWLDAGTDLRGFSAADKVIGKAAAMLFVLAGVGEVYAPVMTGTAKDILTHRGIRNSCDTITGSIINRAGTGPCPMERAVKEIEEPALALEAVKQTLLRLKNETQEAGN</sequence>
<dbReference type="EMBL" id="FWXW01000010">
    <property type="protein sequence ID" value="SMC85734.1"/>
    <property type="molecule type" value="Genomic_DNA"/>
</dbReference>
<dbReference type="Proteomes" id="UP000192790">
    <property type="component" value="Unassembled WGS sequence"/>
</dbReference>
<proteinExistence type="predicted"/>
<evidence type="ECO:0000313" key="2">
    <source>
        <dbReference type="Proteomes" id="UP000192790"/>
    </source>
</evidence>
<dbReference type="STRING" id="1122930.SAMN02745168_0067"/>
<gene>
    <name evidence="1" type="ORF">SAMN02745168_0067</name>
</gene>
<dbReference type="OrthoDB" id="9815422at2"/>
<dbReference type="SUPFAM" id="SSF53927">
    <property type="entry name" value="Cytidine deaminase-like"/>
    <property type="match status" value="1"/>
</dbReference>
<dbReference type="InterPro" id="IPR015067">
    <property type="entry name" value="DUF1893_TM1506-like"/>
</dbReference>
<accession>A0A1W2CL67</accession>
<dbReference type="InterPro" id="IPR037081">
    <property type="entry name" value="Hyp_TM1506"/>
</dbReference>